<keyword evidence="6" id="KW-0460">Magnesium</keyword>
<sequence>MRSQGRRQLPCPHQHRTGFVKLSLSISLLTWSRVQVIAQIESMIQKVLEGLSNSNQQISISLQSRANITRKNGRGAGDPASVPPPKNILIKFPGSNVQEAWRFTVVIRILELIHSSLIDDTIMTKRDMYYRHPDLFMKQAVVDRYVDDLACTFGVSRSMLNVVATAKGLIAGNFILRRQDGACIHGLSEEEGLLVPKLQAEDLLELDAVRWILVIEKEATFRAVLNSNQWRVIGSQSLILTAKGYPDVASRKFLRYIADEHPHIPMYALVDFDPDGIAILSTYKHGSYRLAHENVSNNQASGLRLPELQWLGVQSHHITNGRADRKLADTRMLADTQGLMKLTIRDRHKAQRMLEWDLCAEGGLEARWRVELQRMLMFNMKAEMQILDEVAGSLVSWLVSELGISVGAASQRPATRTAACVLSDDELLF</sequence>
<dbReference type="GO" id="GO:0000228">
    <property type="term" value="C:nuclear chromosome"/>
    <property type="evidence" value="ECO:0007669"/>
    <property type="project" value="TreeGrafter"/>
</dbReference>
<dbReference type="PROSITE" id="PS52041">
    <property type="entry name" value="TOPO_IIB"/>
    <property type="match status" value="1"/>
</dbReference>
<dbReference type="Pfam" id="PF21180">
    <property type="entry name" value="TOP6A-Spo11_Toprim"/>
    <property type="match status" value="1"/>
</dbReference>
<dbReference type="GO" id="GO:0005524">
    <property type="term" value="F:ATP binding"/>
    <property type="evidence" value="ECO:0007669"/>
    <property type="project" value="InterPro"/>
</dbReference>
<feature type="active site" description="O-(5'-phospho-DNA)-tyrosine intermediate" evidence="10">
    <location>
        <position position="130"/>
    </location>
</feature>
<dbReference type="Gene3D" id="3.40.1360.10">
    <property type="match status" value="1"/>
</dbReference>
<dbReference type="FunFam" id="3.40.1360.10:FF:000018">
    <property type="entry name" value="Type II DNA topoisomerase VI subunit A"/>
    <property type="match status" value="1"/>
</dbReference>
<dbReference type="GO" id="GO:0046872">
    <property type="term" value="F:metal ion binding"/>
    <property type="evidence" value="ECO:0007669"/>
    <property type="project" value="UniProtKB-KW"/>
</dbReference>
<dbReference type="SUPFAM" id="SSF56726">
    <property type="entry name" value="DNA topoisomerase IV, alpha subunit"/>
    <property type="match status" value="1"/>
</dbReference>
<comment type="similarity">
    <text evidence="3 10">Belongs to the TOP6A family.</text>
</comment>
<dbReference type="AlphaFoldDB" id="A0A2V1D7Q1"/>
<keyword evidence="7 10" id="KW-0799">Topoisomerase</keyword>
<dbReference type="InterPro" id="IPR034136">
    <property type="entry name" value="TOPRIM_Topo6A/Spo11"/>
</dbReference>
<dbReference type="GO" id="GO:0042138">
    <property type="term" value="P:meiotic DNA double-strand break formation"/>
    <property type="evidence" value="ECO:0007669"/>
    <property type="project" value="TreeGrafter"/>
</dbReference>
<evidence type="ECO:0000313" key="13">
    <source>
        <dbReference type="EMBL" id="PVH94085.1"/>
    </source>
</evidence>
<dbReference type="InterPro" id="IPR002815">
    <property type="entry name" value="Spo11/TopoVI_A"/>
</dbReference>
<evidence type="ECO:0000256" key="2">
    <source>
        <dbReference type="ARBA" id="ARBA00001946"/>
    </source>
</evidence>
<comment type="catalytic activity">
    <reaction evidence="1 10">
        <text>ATP-dependent breakage, passage and rejoining of double-stranded DNA.</text>
        <dbReference type="EC" id="5.6.2.2"/>
    </reaction>
</comment>
<reference evidence="13 14" key="1">
    <citation type="journal article" date="2018" name="Sci. Rep.">
        <title>Comparative genomics provides insights into the lifestyle and reveals functional heterogeneity of dark septate endophytic fungi.</title>
        <authorList>
            <person name="Knapp D.G."/>
            <person name="Nemeth J.B."/>
            <person name="Barry K."/>
            <person name="Hainaut M."/>
            <person name="Henrissat B."/>
            <person name="Johnson J."/>
            <person name="Kuo A."/>
            <person name="Lim J.H.P."/>
            <person name="Lipzen A."/>
            <person name="Nolan M."/>
            <person name="Ohm R.A."/>
            <person name="Tamas L."/>
            <person name="Grigoriev I.V."/>
            <person name="Spatafora J.W."/>
            <person name="Nagy L.G."/>
            <person name="Kovacs G.M."/>
        </authorList>
    </citation>
    <scope>NUCLEOTIDE SEQUENCE [LARGE SCALE GENOMIC DNA]</scope>
    <source>
        <strain evidence="13 14">DSE2036</strain>
    </source>
</reference>
<evidence type="ECO:0000256" key="8">
    <source>
        <dbReference type="ARBA" id="ARBA00023125"/>
    </source>
</evidence>
<dbReference type="PANTHER" id="PTHR10848">
    <property type="entry name" value="MEIOTIC RECOMBINATION PROTEIN SPO11"/>
    <property type="match status" value="1"/>
</dbReference>
<evidence type="ECO:0000256" key="4">
    <source>
        <dbReference type="ARBA" id="ARBA00012895"/>
    </source>
</evidence>
<proteinExistence type="inferred from homology"/>
<dbReference type="GO" id="GO:0000706">
    <property type="term" value="P:meiotic DNA double-strand break processing"/>
    <property type="evidence" value="ECO:0007669"/>
    <property type="project" value="TreeGrafter"/>
</dbReference>
<dbReference type="InterPro" id="IPR036078">
    <property type="entry name" value="Spo11/TopoVI_A_sf"/>
</dbReference>
<dbReference type="Proteomes" id="UP000244855">
    <property type="component" value="Unassembled WGS sequence"/>
</dbReference>
<gene>
    <name evidence="13" type="ORF">DM02DRAFT_603022</name>
</gene>
<dbReference type="CDD" id="cd00223">
    <property type="entry name" value="TOPRIM_TopoIIB_SPO"/>
    <property type="match status" value="1"/>
</dbReference>
<dbReference type="OrthoDB" id="5377392at2759"/>
<keyword evidence="14" id="KW-1185">Reference proteome</keyword>
<evidence type="ECO:0000256" key="5">
    <source>
        <dbReference type="ARBA" id="ARBA00022723"/>
    </source>
</evidence>
<evidence type="ECO:0000256" key="6">
    <source>
        <dbReference type="ARBA" id="ARBA00022842"/>
    </source>
</evidence>
<dbReference type="PRINTS" id="PR01550">
    <property type="entry name" value="TOP6AFAMILY"/>
</dbReference>
<dbReference type="GO" id="GO:0007131">
    <property type="term" value="P:reciprocal meiotic recombination"/>
    <property type="evidence" value="ECO:0007669"/>
    <property type="project" value="TreeGrafter"/>
</dbReference>
<evidence type="ECO:0000256" key="1">
    <source>
        <dbReference type="ARBA" id="ARBA00000185"/>
    </source>
</evidence>
<accession>A0A2V1D7Q1</accession>
<evidence type="ECO:0000313" key="14">
    <source>
        <dbReference type="Proteomes" id="UP000244855"/>
    </source>
</evidence>
<dbReference type="GO" id="GO:0003918">
    <property type="term" value="F:DNA topoisomerase type II (double strand cut, ATP-hydrolyzing) activity"/>
    <property type="evidence" value="ECO:0007669"/>
    <property type="project" value="UniProtKB-UniRule"/>
</dbReference>
<dbReference type="EC" id="5.6.2.2" evidence="4"/>
<dbReference type="InterPro" id="IPR013049">
    <property type="entry name" value="Spo11/TopoVI_A_N"/>
</dbReference>
<dbReference type="PANTHER" id="PTHR10848:SF0">
    <property type="entry name" value="MEIOTIC RECOMBINATION PROTEIN SPO11"/>
    <property type="match status" value="1"/>
</dbReference>
<keyword evidence="8 10" id="KW-0238">DNA-binding</keyword>
<evidence type="ECO:0000259" key="12">
    <source>
        <dbReference type="Pfam" id="PF21180"/>
    </source>
</evidence>
<feature type="domain" description="Topoisomerase 6 subunit A/Spo11 TOPRIM" evidence="12">
    <location>
        <begin position="212"/>
        <end position="391"/>
    </location>
</feature>
<dbReference type="Pfam" id="PF04406">
    <property type="entry name" value="TP6A_N"/>
    <property type="match status" value="1"/>
</dbReference>
<keyword evidence="5" id="KW-0479">Metal-binding</keyword>
<dbReference type="STRING" id="97972.A0A2V1D7Q1"/>
<keyword evidence="9 10" id="KW-0413">Isomerase</keyword>
<comment type="cofactor">
    <cofactor evidence="2">
        <name>Mg(2+)</name>
        <dbReference type="ChEBI" id="CHEBI:18420"/>
    </cofactor>
</comment>
<dbReference type="InterPro" id="IPR036388">
    <property type="entry name" value="WH-like_DNA-bd_sf"/>
</dbReference>
<evidence type="ECO:0000256" key="3">
    <source>
        <dbReference type="ARBA" id="ARBA00006559"/>
    </source>
</evidence>
<evidence type="ECO:0000256" key="7">
    <source>
        <dbReference type="ARBA" id="ARBA00023029"/>
    </source>
</evidence>
<protein>
    <recommendedName>
        <fullName evidence="4">DNA topoisomerase (ATP-hydrolyzing)</fullName>
        <ecNumber evidence="4">5.6.2.2</ecNumber>
    </recommendedName>
</protein>
<dbReference type="Gene3D" id="1.10.10.10">
    <property type="entry name" value="Winged helix-like DNA-binding domain superfamily/Winged helix DNA-binding domain"/>
    <property type="match status" value="1"/>
</dbReference>
<evidence type="ECO:0000259" key="11">
    <source>
        <dbReference type="Pfam" id="PF04406"/>
    </source>
</evidence>
<evidence type="ECO:0000256" key="9">
    <source>
        <dbReference type="ARBA" id="ARBA00023235"/>
    </source>
</evidence>
<organism evidence="13 14">
    <name type="scientific">Periconia macrospinosa</name>
    <dbReference type="NCBI Taxonomy" id="97972"/>
    <lineage>
        <taxon>Eukaryota</taxon>
        <taxon>Fungi</taxon>
        <taxon>Dikarya</taxon>
        <taxon>Ascomycota</taxon>
        <taxon>Pezizomycotina</taxon>
        <taxon>Dothideomycetes</taxon>
        <taxon>Pleosporomycetidae</taxon>
        <taxon>Pleosporales</taxon>
        <taxon>Massarineae</taxon>
        <taxon>Periconiaceae</taxon>
        <taxon>Periconia</taxon>
    </lineage>
</organism>
<feature type="domain" description="Spo11/DNA topoisomerase VI subunit A N-terminal" evidence="11">
    <location>
        <begin position="101"/>
        <end position="162"/>
    </location>
</feature>
<name>A0A2V1D7Q1_9PLEO</name>
<dbReference type="GO" id="GO:0003677">
    <property type="term" value="F:DNA binding"/>
    <property type="evidence" value="ECO:0007669"/>
    <property type="project" value="UniProtKB-UniRule"/>
</dbReference>
<dbReference type="EMBL" id="KZ805551">
    <property type="protein sequence ID" value="PVH94085.1"/>
    <property type="molecule type" value="Genomic_DNA"/>
</dbReference>
<evidence type="ECO:0000256" key="10">
    <source>
        <dbReference type="PROSITE-ProRule" id="PRU01385"/>
    </source>
</evidence>